<dbReference type="Pfam" id="PF00561">
    <property type="entry name" value="Abhydrolase_1"/>
    <property type="match status" value="1"/>
</dbReference>
<organism evidence="2 3">
    <name type="scientific">Cladophialophora carrionii</name>
    <dbReference type="NCBI Taxonomy" id="86049"/>
    <lineage>
        <taxon>Eukaryota</taxon>
        <taxon>Fungi</taxon>
        <taxon>Dikarya</taxon>
        <taxon>Ascomycota</taxon>
        <taxon>Pezizomycotina</taxon>
        <taxon>Eurotiomycetes</taxon>
        <taxon>Chaetothyriomycetidae</taxon>
        <taxon>Chaetothyriales</taxon>
        <taxon>Herpotrichiellaceae</taxon>
        <taxon>Cladophialophora</taxon>
    </lineage>
</organism>
<dbReference type="AlphaFoldDB" id="A0A1C1CEK9"/>
<sequence>MSPDFELKTTHSKDGTKIAYYQIGTGPGIIILHGGMQHALSHADLATSLASHFTCYLPDRRGRGRSGGPIKHCTYTPQKEVDDVEAIHAASGAKFIFGVSSGALLTLKAARAAPPSHIAKIAVFEPPWWPESEREAQMAWIARYEAEVERGELASAAVTAMLGAQMGPSILQSKYFPRIVLVVLTKLMMRFERPVGLPNDNRGTNTAVTQQGLSFKDLVPTFCNDIKIALDMLGEQNLQALSAIQTESLILGGTRSPAYLQRSVREIDKILPNSKRVELQGIDHGGTFNKQQGGSPEVFAQELRRFFSGCHETQMSEGG</sequence>
<dbReference type="OrthoDB" id="408373at2759"/>
<dbReference type="PANTHER" id="PTHR43194:SF5">
    <property type="entry name" value="PIMELOYL-[ACYL-CARRIER PROTEIN] METHYL ESTER ESTERASE"/>
    <property type="match status" value="1"/>
</dbReference>
<keyword evidence="2" id="KW-0378">Hydrolase</keyword>
<name>A0A1C1CEK9_9EURO</name>
<dbReference type="InterPro" id="IPR050228">
    <property type="entry name" value="Carboxylesterase_BioH"/>
</dbReference>
<comment type="caution">
    <text evidence="2">The sequence shown here is derived from an EMBL/GenBank/DDBJ whole genome shotgun (WGS) entry which is preliminary data.</text>
</comment>
<evidence type="ECO:0000313" key="2">
    <source>
        <dbReference type="EMBL" id="OCT46887.1"/>
    </source>
</evidence>
<feature type="domain" description="AB hydrolase-1" evidence="1">
    <location>
        <begin position="29"/>
        <end position="284"/>
    </location>
</feature>
<evidence type="ECO:0000259" key="1">
    <source>
        <dbReference type="Pfam" id="PF00561"/>
    </source>
</evidence>
<dbReference type="VEuPathDB" id="FungiDB:G647_02521"/>
<accession>A0A1C1CEK9</accession>
<protein>
    <submittedName>
        <fullName evidence="2">Alpha/beta hydrolase fold protein</fullName>
    </submittedName>
</protein>
<gene>
    <name evidence="2" type="ORF">CLCR_02550</name>
</gene>
<dbReference type="InterPro" id="IPR029058">
    <property type="entry name" value="AB_hydrolase_fold"/>
</dbReference>
<keyword evidence="3" id="KW-1185">Reference proteome</keyword>
<proteinExistence type="predicted"/>
<dbReference type="PANTHER" id="PTHR43194">
    <property type="entry name" value="HYDROLASE ALPHA/BETA FOLD FAMILY"/>
    <property type="match status" value="1"/>
</dbReference>
<reference evidence="3" key="1">
    <citation type="submission" date="2015-07" db="EMBL/GenBank/DDBJ databases">
        <authorList>
            <person name="Teixeira M.M."/>
            <person name="Souza R.C."/>
            <person name="Almeida L.G."/>
            <person name="Vicente V.A."/>
            <person name="de Hoog S."/>
            <person name="Bocca A.L."/>
            <person name="de Almeida S.R."/>
            <person name="Vasconcelos A.T."/>
            <person name="Felipe M.S."/>
        </authorList>
    </citation>
    <scope>NUCLEOTIDE SEQUENCE [LARGE SCALE GENOMIC DNA]</scope>
    <source>
        <strain evidence="3">KSF</strain>
    </source>
</reference>
<dbReference type="VEuPathDB" id="FungiDB:CLCR_02550"/>
<evidence type="ECO:0000313" key="3">
    <source>
        <dbReference type="Proteomes" id="UP000094526"/>
    </source>
</evidence>
<dbReference type="InterPro" id="IPR000073">
    <property type="entry name" value="AB_hydrolase_1"/>
</dbReference>
<dbReference type="SUPFAM" id="SSF53474">
    <property type="entry name" value="alpha/beta-Hydrolases"/>
    <property type="match status" value="1"/>
</dbReference>
<dbReference type="EMBL" id="LGRB01000014">
    <property type="protein sequence ID" value="OCT46887.1"/>
    <property type="molecule type" value="Genomic_DNA"/>
</dbReference>
<dbReference type="Gene3D" id="3.40.50.1820">
    <property type="entry name" value="alpha/beta hydrolase"/>
    <property type="match status" value="1"/>
</dbReference>
<dbReference type="GO" id="GO:0016787">
    <property type="term" value="F:hydrolase activity"/>
    <property type="evidence" value="ECO:0007669"/>
    <property type="project" value="UniProtKB-KW"/>
</dbReference>
<dbReference type="Proteomes" id="UP000094526">
    <property type="component" value="Unassembled WGS sequence"/>
</dbReference>